<evidence type="ECO:0000256" key="1">
    <source>
        <dbReference type="SAM" id="Phobius"/>
    </source>
</evidence>
<accession>A0A1D2MAE4</accession>
<gene>
    <name evidence="2" type="ORF">Ocin01_16726</name>
</gene>
<comment type="caution">
    <text evidence="2">The sequence shown here is derived from an EMBL/GenBank/DDBJ whole genome shotgun (WGS) entry which is preliminary data.</text>
</comment>
<dbReference type="AlphaFoldDB" id="A0A1D2MAE4"/>
<keyword evidence="3" id="KW-1185">Reference proteome</keyword>
<dbReference type="Proteomes" id="UP000094527">
    <property type="component" value="Unassembled WGS sequence"/>
</dbReference>
<keyword evidence="1" id="KW-1133">Transmembrane helix</keyword>
<evidence type="ECO:0000313" key="3">
    <source>
        <dbReference type="Proteomes" id="UP000094527"/>
    </source>
</evidence>
<organism evidence="2 3">
    <name type="scientific">Orchesella cincta</name>
    <name type="common">Springtail</name>
    <name type="synonym">Podura cincta</name>
    <dbReference type="NCBI Taxonomy" id="48709"/>
    <lineage>
        <taxon>Eukaryota</taxon>
        <taxon>Metazoa</taxon>
        <taxon>Ecdysozoa</taxon>
        <taxon>Arthropoda</taxon>
        <taxon>Hexapoda</taxon>
        <taxon>Collembola</taxon>
        <taxon>Entomobryomorpha</taxon>
        <taxon>Entomobryoidea</taxon>
        <taxon>Orchesellidae</taxon>
        <taxon>Orchesellinae</taxon>
        <taxon>Orchesella</taxon>
    </lineage>
</organism>
<reference evidence="2 3" key="1">
    <citation type="journal article" date="2016" name="Genome Biol. Evol.">
        <title>Gene Family Evolution Reflects Adaptation to Soil Environmental Stressors in the Genome of the Collembolan Orchesella cincta.</title>
        <authorList>
            <person name="Faddeeva-Vakhrusheva A."/>
            <person name="Derks M.F."/>
            <person name="Anvar S.Y."/>
            <person name="Agamennone V."/>
            <person name="Suring W."/>
            <person name="Smit S."/>
            <person name="van Straalen N.M."/>
            <person name="Roelofs D."/>
        </authorList>
    </citation>
    <scope>NUCLEOTIDE SEQUENCE [LARGE SCALE GENOMIC DNA]</scope>
    <source>
        <tissue evidence="2">Mixed pool</tissue>
    </source>
</reference>
<keyword evidence="1" id="KW-0812">Transmembrane</keyword>
<sequence>MTYRIDIQSHSPCATVRAIFLFVACVVFMIRFWRTYSKSQIIENDGSWDANDINNCIEFKTNPTTDVLECNKRYGSGVYFYLGMSIIFLVLAGLVALFLLKSSDSRLQQSCQETPRRQEWSLERPVIAVSTVSTDYGIYTINNIPSAPPSQFIALSPTVGISEAALPPEYLPPPAYNECVMNMRDRV</sequence>
<feature type="transmembrane region" description="Helical" evidence="1">
    <location>
        <begin position="78"/>
        <end position="100"/>
    </location>
</feature>
<evidence type="ECO:0000313" key="2">
    <source>
        <dbReference type="EMBL" id="ODM89957.1"/>
    </source>
</evidence>
<proteinExistence type="predicted"/>
<protein>
    <submittedName>
        <fullName evidence="2">Uncharacterized protein</fullName>
    </submittedName>
</protein>
<name>A0A1D2MAE4_ORCCI</name>
<feature type="transmembrane region" description="Helical" evidence="1">
    <location>
        <begin position="12"/>
        <end position="33"/>
    </location>
</feature>
<keyword evidence="1" id="KW-0472">Membrane</keyword>
<dbReference type="EMBL" id="LJIJ01002273">
    <property type="protein sequence ID" value="ODM89957.1"/>
    <property type="molecule type" value="Genomic_DNA"/>
</dbReference>